<evidence type="ECO:0000313" key="3">
    <source>
        <dbReference type="EMBL" id="GGC40825.1"/>
    </source>
</evidence>
<sequence length="412" mass="43454">MTRPRRHRPVTAAPDIRAASKVNSTGPIPGAERVDPENDSPTEVTPTAESPDENSPAVSATMNPGSNVSADDRSPAAAAESATPDDQSDDGVEDTSDRRPADEDAATSSTGPQWISGTTSATVPVTHGGRTYKVKQGDTLYGVASKHGVSVPALAELNRISPRQNLHQGQVLSLPEKNDLPDDDPSHVVAPGDTLQGIAARHGISPATLRQANAMGDDSFITVGELLLLRPSKARPRRTPAEPPSDVPRVAASAQVEGIRPSVLHAARLNKYTLLHRRHPAPAQAKLLVASLAVELGADPALMQALAAAESGFQHTTVSAGNAIGIMQITPRSGRWASDIVGRGLDLLDIEDNIVAGTVILGWLIETAESENEAIAGYYQDLRSVRADGLLPETKAFVRAVQLQRARLEEAL</sequence>
<protein>
    <recommendedName>
        <fullName evidence="2">LysM domain-containing protein</fullName>
    </recommendedName>
</protein>
<dbReference type="RefSeq" id="WP_181271729.1">
    <property type="nucleotide sequence ID" value="NZ_BMJG01000008.1"/>
</dbReference>
<keyword evidence="4" id="KW-1185">Reference proteome</keyword>
<dbReference type="Pfam" id="PF01464">
    <property type="entry name" value="SLT"/>
    <property type="match status" value="1"/>
</dbReference>
<dbReference type="PROSITE" id="PS51782">
    <property type="entry name" value="LYSM"/>
    <property type="match status" value="2"/>
</dbReference>
<accession>A0ABQ1MHS1</accession>
<evidence type="ECO:0000259" key="2">
    <source>
        <dbReference type="PROSITE" id="PS51782"/>
    </source>
</evidence>
<dbReference type="CDD" id="cd00118">
    <property type="entry name" value="LysM"/>
    <property type="match status" value="2"/>
</dbReference>
<dbReference type="EMBL" id="BMJG01000008">
    <property type="protein sequence ID" value="GGC40825.1"/>
    <property type="molecule type" value="Genomic_DNA"/>
</dbReference>
<dbReference type="PANTHER" id="PTHR33734:SF22">
    <property type="entry name" value="MEMBRANE-BOUND LYTIC MUREIN TRANSGLYCOSYLASE D"/>
    <property type="match status" value="1"/>
</dbReference>
<feature type="compositionally biased region" description="Polar residues" evidence="1">
    <location>
        <begin position="56"/>
        <end position="69"/>
    </location>
</feature>
<dbReference type="InterPro" id="IPR018392">
    <property type="entry name" value="LysM"/>
</dbReference>
<proteinExistence type="predicted"/>
<dbReference type="SUPFAM" id="SSF53955">
    <property type="entry name" value="Lysozyme-like"/>
    <property type="match status" value="1"/>
</dbReference>
<dbReference type="Gene3D" id="3.10.350.10">
    <property type="entry name" value="LysM domain"/>
    <property type="match status" value="2"/>
</dbReference>
<evidence type="ECO:0000256" key="1">
    <source>
        <dbReference type="SAM" id="MobiDB-lite"/>
    </source>
</evidence>
<evidence type="ECO:0000313" key="4">
    <source>
        <dbReference type="Proteomes" id="UP000632322"/>
    </source>
</evidence>
<gene>
    <name evidence="3" type="ORF">GCM10010974_24100</name>
</gene>
<dbReference type="Gene3D" id="1.10.530.10">
    <property type="match status" value="1"/>
</dbReference>
<dbReference type="InterPro" id="IPR023346">
    <property type="entry name" value="Lysozyme-like_dom_sf"/>
</dbReference>
<dbReference type="InterPro" id="IPR036779">
    <property type="entry name" value="LysM_dom_sf"/>
</dbReference>
<dbReference type="InterPro" id="IPR008258">
    <property type="entry name" value="Transglycosylase_SLT_dom_1"/>
</dbReference>
<feature type="compositionally biased region" description="Polar residues" evidence="1">
    <location>
        <begin position="106"/>
        <end position="123"/>
    </location>
</feature>
<dbReference type="SUPFAM" id="SSF54106">
    <property type="entry name" value="LysM domain"/>
    <property type="match status" value="2"/>
</dbReference>
<dbReference type="Pfam" id="PF01476">
    <property type="entry name" value="LysM"/>
    <property type="match status" value="2"/>
</dbReference>
<dbReference type="Proteomes" id="UP000632322">
    <property type="component" value="Unassembled WGS sequence"/>
</dbReference>
<dbReference type="PANTHER" id="PTHR33734">
    <property type="entry name" value="LYSM DOMAIN-CONTAINING GPI-ANCHORED PROTEIN 2"/>
    <property type="match status" value="1"/>
</dbReference>
<comment type="caution">
    <text evidence="3">The sequence shown here is derived from an EMBL/GenBank/DDBJ whole genome shotgun (WGS) entry which is preliminary data.</text>
</comment>
<organism evidence="3 4">
    <name type="scientific">Brevibacterium sediminis</name>
    <dbReference type="NCBI Taxonomy" id="1857024"/>
    <lineage>
        <taxon>Bacteria</taxon>
        <taxon>Bacillati</taxon>
        <taxon>Actinomycetota</taxon>
        <taxon>Actinomycetes</taxon>
        <taxon>Micrococcales</taxon>
        <taxon>Brevibacteriaceae</taxon>
        <taxon>Brevibacterium</taxon>
    </lineage>
</organism>
<feature type="domain" description="LysM" evidence="2">
    <location>
        <begin position="130"/>
        <end position="174"/>
    </location>
</feature>
<feature type="domain" description="LysM" evidence="2">
    <location>
        <begin position="185"/>
        <end position="229"/>
    </location>
</feature>
<feature type="region of interest" description="Disordered" evidence="1">
    <location>
        <begin position="1"/>
        <end position="127"/>
    </location>
</feature>
<feature type="compositionally biased region" description="Polar residues" evidence="1">
    <location>
        <begin position="39"/>
        <end position="48"/>
    </location>
</feature>
<name>A0ABQ1MHS1_9MICO</name>
<reference evidence="4" key="1">
    <citation type="journal article" date="2019" name="Int. J. Syst. Evol. Microbiol.">
        <title>The Global Catalogue of Microorganisms (GCM) 10K type strain sequencing project: providing services to taxonomists for standard genome sequencing and annotation.</title>
        <authorList>
            <consortium name="The Broad Institute Genomics Platform"/>
            <consortium name="The Broad Institute Genome Sequencing Center for Infectious Disease"/>
            <person name="Wu L."/>
            <person name="Ma J."/>
        </authorList>
    </citation>
    <scope>NUCLEOTIDE SEQUENCE [LARGE SCALE GENOMIC DNA]</scope>
    <source>
        <strain evidence="4">CGMCC 1.15472</strain>
    </source>
</reference>
<dbReference type="SMART" id="SM00257">
    <property type="entry name" value="LysM"/>
    <property type="match status" value="2"/>
</dbReference>